<evidence type="ECO:0000313" key="3">
    <source>
        <dbReference type="Proteomes" id="UP000054623"/>
    </source>
</evidence>
<gene>
    <name evidence="2" type="ORF">AT727_10480</name>
</gene>
<comment type="caution">
    <text evidence="2">The sequence shown here is derived from an EMBL/GenBank/DDBJ whole genome shotgun (WGS) entry which is preliminary data.</text>
</comment>
<dbReference type="EMBL" id="LOCK01000061">
    <property type="protein sequence ID" value="KTE89765.1"/>
    <property type="molecule type" value="Genomic_DNA"/>
</dbReference>
<dbReference type="OrthoDB" id="1797962at2"/>
<keyword evidence="1" id="KW-0812">Transmembrane</keyword>
<organism evidence="2 3">
    <name type="scientific">Desulfitobacterium hafniense</name>
    <name type="common">Desulfitobacterium frappieri</name>
    <dbReference type="NCBI Taxonomy" id="49338"/>
    <lineage>
        <taxon>Bacteria</taxon>
        <taxon>Bacillati</taxon>
        <taxon>Bacillota</taxon>
        <taxon>Clostridia</taxon>
        <taxon>Eubacteriales</taxon>
        <taxon>Desulfitobacteriaceae</taxon>
        <taxon>Desulfitobacterium</taxon>
    </lineage>
</organism>
<keyword evidence="1" id="KW-0472">Membrane</keyword>
<name>A0A0W1JE75_DESHA</name>
<dbReference type="Proteomes" id="UP000054623">
    <property type="component" value="Unassembled WGS sequence"/>
</dbReference>
<feature type="transmembrane region" description="Helical" evidence="1">
    <location>
        <begin position="31"/>
        <end position="51"/>
    </location>
</feature>
<dbReference type="AlphaFoldDB" id="A0A0W1JE75"/>
<evidence type="ECO:0000256" key="1">
    <source>
        <dbReference type="SAM" id="Phobius"/>
    </source>
</evidence>
<protein>
    <submittedName>
        <fullName evidence="2">Fimbrial assembly protein</fullName>
    </submittedName>
</protein>
<evidence type="ECO:0000313" key="2">
    <source>
        <dbReference type="EMBL" id="KTE89765.1"/>
    </source>
</evidence>
<dbReference type="RefSeq" id="WP_011460308.1">
    <property type="nucleotide sequence ID" value="NZ_LOCK01000061.1"/>
</dbReference>
<sequence length="180" mass="20524">MRERVQLNFAQRWRIKLKEPKKEARRRTKRILAGIGVGIVVVAMGSLPWVYEYRLAKELTALNQQIASLQDIDTQVYQMQALEGLVDSQEKFLELITKGRKNPSEVLNRLQQQLPAGSAVVSFSMANDSSFKASINFPSPVDAANFWSGMMSSNYFETKDIDAMSLEDKEQTLNMEFKLK</sequence>
<keyword evidence="1" id="KW-1133">Transmembrane helix</keyword>
<proteinExistence type="predicted"/>
<reference evidence="2 3" key="1">
    <citation type="submission" date="2015-12" db="EMBL/GenBank/DDBJ databases">
        <title>Draft Genome Sequence of Desulfitobacterium hafniense Strain DH, a Sulfate-reducing Bacterium Isolated from Paddy Soils.</title>
        <authorList>
            <person name="Bao P."/>
            <person name="Zhang X."/>
            <person name="Li G."/>
        </authorList>
    </citation>
    <scope>NUCLEOTIDE SEQUENCE [LARGE SCALE GENOMIC DNA]</scope>
    <source>
        <strain evidence="2 3">DH</strain>
    </source>
</reference>
<accession>A0A0W1JE75</accession>